<feature type="compositionally biased region" description="Low complexity" evidence="3">
    <location>
        <begin position="175"/>
        <end position="213"/>
    </location>
</feature>
<dbReference type="OrthoDB" id="48635at2759"/>
<feature type="region of interest" description="Disordered" evidence="3">
    <location>
        <begin position="634"/>
        <end position="682"/>
    </location>
</feature>
<feature type="region of interest" description="Disordered" evidence="3">
    <location>
        <begin position="864"/>
        <end position="947"/>
    </location>
</feature>
<feature type="compositionally biased region" description="Polar residues" evidence="3">
    <location>
        <begin position="1109"/>
        <end position="1123"/>
    </location>
</feature>
<keyword evidence="2" id="KW-0677">Repeat</keyword>
<reference evidence="5 6" key="1">
    <citation type="submission" date="2019-01" db="EMBL/GenBank/DDBJ databases">
        <authorList>
            <person name="Ferrante I. M."/>
        </authorList>
    </citation>
    <scope>NUCLEOTIDE SEQUENCE [LARGE SCALE GENOMIC DNA]</scope>
    <source>
        <strain evidence="5 6">B856</strain>
    </source>
</reference>
<evidence type="ECO:0000256" key="3">
    <source>
        <dbReference type="SAM" id="MobiDB-lite"/>
    </source>
</evidence>
<name>A0A448ZMQ6_9STRA</name>
<dbReference type="PROSITE" id="PS50222">
    <property type="entry name" value="EF_HAND_2"/>
    <property type="match status" value="1"/>
</dbReference>
<feature type="compositionally biased region" description="Low complexity" evidence="3">
    <location>
        <begin position="655"/>
        <end position="669"/>
    </location>
</feature>
<dbReference type="InterPro" id="IPR002048">
    <property type="entry name" value="EF_hand_dom"/>
</dbReference>
<feature type="domain" description="EF-hand" evidence="4">
    <location>
        <begin position="22"/>
        <end position="57"/>
    </location>
</feature>
<feature type="region of interest" description="Disordered" evidence="3">
    <location>
        <begin position="1144"/>
        <end position="1184"/>
    </location>
</feature>
<feature type="compositionally biased region" description="Polar residues" evidence="3">
    <location>
        <begin position="670"/>
        <end position="682"/>
    </location>
</feature>
<evidence type="ECO:0000313" key="6">
    <source>
        <dbReference type="Proteomes" id="UP000291116"/>
    </source>
</evidence>
<feature type="region of interest" description="Disordered" evidence="3">
    <location>
        <begin position="1101"/>
        <end position="1127"/>
    </location>
</feature>
<dbReference type="InterPro" id="IPR006970">
    <property type="entry name" value="PT"/>
</dbReference>
<dbReference type="AlphaFoldDB" id="A0A448ZMQ6"/>
<feature type="compositionally biased region" description="Basic and acidic residues" evidence="3">
    <location>
        <begin position="232"/>
        <end position="241"/>
    </location>
</feature>
<dbReference type="InterPro" id="IPR018247">
    <property type="entry name" value="EF_Hand_1_Ca_BS"/>
</dbReference>
<accession>A0A448ZMQ6</accession>
<feature type="compositionally biased region" description="Polar residues" evidence="3">
    <location>
        <begin position="250"/>
        <end position="282"/>
    </location>
</feature>
<feature type="compositionally biased region" description="Acidic residues" evidence="3">
    <location>
        <begin position="1229"/>
        <end position="1240"/>
    </location>
</feature>
<gene>
    <name evidence="5" type="ORF">PSNMU_V1.4_AUG-EV-PASAV3_0102150</name>
</gene>
<protein>
    <recommendedName>
        <fullName evidence="4">EF-hand domain-containing protein</fullName>
    </recommendedName>
</protein>
<dbReference type="GO" id="GO:0005509">
    <property type="term" value="F:calcium ion binding"/>
    <property type="evidence" value="ECO:0007669"/>
    <property type="project" value="InterPro"/>
</dbReference>
<feature type="compositionally biased region" description="Polar residues" evidence="3">
    <location>
        <begin position="736"/>
        <end position="778"/>
    </location>
</feature>
<proteinExistence type="predicted"/>
<feature type="region of interest" description="Disordered" evidence="3">
    <location>
        <begin position="994"/>
        <end position="1031"/>
    </location>
</feature>
<keyword evidence="6" id="KW-1185">Reference proteome</keyword>
<keyword evidence="1" id="KW-0732">Signal</keyword>
<feature type="region of interest" description="Disordered" evidence="3">
    <location>
        <begin position="142"/>
        <end position="288"/>
    </location>
</feature>
<evidence type="ECO:0000256" key="2">
    <source>
        <dbReference type="ARBA" id="ARBA00022737"/>
    </source>
</evidence>
<feature type="region of interest" description="Disordered" evidence="3">
    <location>
        <begin position="710"/>
        <end position="778"/>
    </location>
</feature>
<dbReference type="Pfam" id="PF04886">
    <property type="entry name" value="PT"/>
    <property type="match status" value="1"/>
</dbReference>
<dbReference type="PROSITE" id="PS00018">
    <property type="entry name" value="EF_HAND_1"/>
    <property type="match status" value="1"/>
</dbReference>
<feature type="compositionally biased region" description="Polar residues" evidence="3">
    <location>
        <begin position="903"/>
        <end position="912"/>
    </location>
</feature>
<evidence type="ECO:0000259" key="4">
    <source>
        <dbReference type="PROSITE" id="PS50222"/>
    </source>
</evidence>
<dbReference type="PANTHER" id="PTHR48148:SF2">
    <property type="entry name" value="PA14 DOMAIN-CONTAINING PROTEIN"/>
    <property type="match status" value="1"/>
</dbReference>
<feature type="compositionally biased region" description="Basic and acidic residues" evidence="3">
    <location>
        <begin position="998"/>
        <end position="1022"/>
    </location>
</feature>
<dbReference type="Proteomes" id="UP000291116">
    <property type="component" value="Unassembled WGS sequence"/>
</dbReference>
<feature type="compositionally biased region" description="Low complexity" evidence="3">
    <location>
        <begin position="913"/>
        <end position="931"/>
    </location>
</feature>
<evidence type="ECO:0000313" key="5">
    <source>
        <dbReference type="EMBL" id="VEU43304.1"/>
    </source>
</evidence>
<dbReference type="EMBL" id="CAACVS010000532">
    <property type="protein sequence ID" value="VEU43304.1"/>
    <property type="molecule type" value="Genomic_DNA"/>
</dbReference>
<feature type="compositionally biased region" description="Low complexity" evidence="3">
    <location>
        <begin position="143"/>
        <end position="156"/>
    </location>
</feature>
<evidence type="ECO:0000256" key="1">
    <source>
        <dbReference type="ARBA" id="ARBA00022729"/>
    </source>
</evidence>
<organism evidence="5 6">
    <name type="scientific">Pseudo-nitzschia multistriata</name>
    <dbReference type="NCBI Taxonomy" id="183589"/>
    <lineage>
        <taxon>Eukaryota</taxon>
        <taxon>Sar</taxon>
        <taxon>Stramenopiles</taxon>
        <taxon>Ochrophyta</taxon>
        <taxon>Bacillariophyta</taxon>
        <taxon>Bacillariophyceae</taxon>
        <taxon>Bacillariophycidae</taxon>
        <taxon>Bacillariales</taxon>
        <taxon>Bacillariaceae</taxon>
        <taxon>Pseudo-nitzschia</taxon>
    </lineage>
</organism>
<sequence length="1249" mass="131760">MSEMHQAEDSGSSVERMMQSKEDLAFCYDALYLADMNNDNMVNRDEFVTFAQIMGPTGFLPNANVFQDLPLILQSNFIILSCLCLQMPTFDGGNVVDPQCCAVNPHIDVDGSQPGEIPTSQQSQYLYQVCFLTETSIERLLLSETPTTEPTKKIIPTSPPSMAPTNTPTNEPSDEPTNTPTVEPTAEPTEMPTDTPSAHPTAEPTGTPTAEPTSKPTDEPSPELSDQPTDTPTKEPTEKPSGEPSGEPTKTLTDEPTISPTVSPTLFPTTSEPSMRPTTSPTEKVEPTVSPTVQDINVTPVPTQSPTVTSVPTPSSVVEVAIAKYGIAIADGKTEEIPQSSYESDLIESMNIVAEDVADDLNSSLNEGDRLLQEQRESGTALRRSLQQNHRKLESSLAVKLPTVIDDIAGSECPSFVPPNDECKAVTASVELDIAAVGINSSTDIKNLFEERLNSAIENGALQAALVEVNPNSVVSIINGAAPGPPTPTASPVTLTPTTVATVEPVPISPGGIAGLVLAGIGGLIIGFLIITYLRRRGATDGGVNAVGAYAVPAEESADVEEALLKNTEAQEIDLGSREDSSFDKDEKYETLHSQMPTIVDSGPPMVDTGTVATAAFIGTGGALAAAAALESNDNQASLDTSPGKKKRASGNLYGSDEASSAGESGWSSNQDGSSANTSMDASLDSIPQSAISGVSPVVLGDIAAVGRDSETVDQASPSPASPERLQVSTEEEQVNYVSQSLSPTNTISPENSRSAQSQTNSQENQSYTGTTGTEGSIQSTYSELDEAIQKGDWAAVGVTAALLASQAYGEESTQGSSKNSSVRFIRKDAPLDPERAAELDLLVESGDWEGVVAAAAKFDAQEALRGDPQSPQNSAGSAVSVSSAAGSNNSSALSGSVDGSSNGTIPSNMSGSQTIDTTTSPSTYTATGLTATSDTASTRSKARKLNEIRDEVEALVNAVVPEEAENIDEMMTQFRGREEELVETLRSMQERLVAQKARKESQKQAKRQAKEYVQDKKKQESAGDTDVATDAADDMWIKEIEGSSGAADALAGTSVARGEALETPFEVDEDAEAKAMKTQLKEAISNEDWENVAEAAAGLSSHAFKKPGSSQDSRSEASNRSVDINALVDEGDWDGVVAAASKYREAASTPGSSSNAETDIPDDSTIERRRKRREERLKEEEEALAQAQIWDAIADQTKVDNKAEGSAAGLAADWAIDQSLAALKKAEEEGDEDSQESDEDQRNDNESL</sequence>
<feature type="compositionally biased region" description="Low complexity" evidence="3">
    <location>
        <begin position="874"/>
        <end position="902"/>
    </location>
</feature>
<dbReference type="PANTHER" id="PTHR48148">
    <property type="entry name" value="KERATINOCYTE PROLINE-RICH PROTEIN"/>
    <property type="match status" value="1"/>
</dbReference>
<feature type="region of interest" description="Disordered" evidence="3">
    <location>
        <begin position="1222"/>
        <end position="1249"/>
    </location>
</feature>